<dbReference type="Pfam" id="PF03309">
    <property type="entry name" value="Pan_kinase"/>
    <property type="match status" value="1"/>
</dbReference>
<evidence type="ECO:0000256" key="13">
    <source>
        <dbReference type="ARBA" id="ARBA00022993"/>
    </source>
</evidence>
<evidence type="ECO:0000256" key="15">
    <source>
        <dbReference type="ARBA" id="ARBA00040883"/>
    </source>
</evidence>
<evidence type="ECO:0000256" key="4">
    <source>
        <dbReference type="ARBA" id="ARBA00005225"/>
    </source>
</evidence>
<keyword evidence="10 16" id="KW-0418">Kinase</keyword>
<dbReference type="NCBIfam" id="NF009855">
    <property type="entry name" value="PRK13321.1"/>
    <property type="match status" value="1"/>
</dbReference>
<evidence type="ECO:0000256" key="3">
    <source>
        <dbReference type="ARBA" id="ARBA00004496"/>
    </source>
</evidence>
<evidence type="ECO:0000256" key="14">
    <source>
        <dbReference type="ARBA" id="ARBA00038036"/>
    </source>
</evidence>
<comment type="cofactor">
    <cofactor evidence="2">
        <name>K(+)</name>
        <dbReference type="ChEBI" id="CHEBI:29103"/>
    </cofactor>
</comment>
<comment type="cofactor">
    <cofactor evidence="16">
        <name>NH4(+)</name>
        <dbReference type="ChEBI" id="CHEBI:28938"/>
    </cofactor>
    <cofactor evidence="16">
        <name>K(+)</name>
        <dbReference type="ChEBI" id="CHEBI:29103"/>
    </cofactor>
    <text evidence="16">A monovalent cation. Ammonium or potassium.</text>
</comment>
<organism evidence="17 18">
    <name type="scientific">Fusibacter bizertensis</name>
    <dbReference type="NCBI Taxonomy" id="1488331"/>
    <lineage>
        <taxon>Bacteria</taxon>
        <taxon>Bacillati</taxon>
        <taxon>Bacillota</taxon>
        <taxon>Clostridia</taxon>
        <taxon>Eubacteriales</taxon>
        <taxon>Eubacteriales Family XII. Incertae Sedis</taxon>
        <taxon>Fusibacter</taxon>
    </lineage>
</organism>
<evidence type="ECO:0000256" key="10">
    <source>
        <dbReference type="ARBA" id="ARBA00022777"/>
    </source>
</evidence>
<dbReference type="EC" id="2.7.1.33" evidence="6 16"/>
<evidence type="ECO:0000256" key="6">
    <source>
        <dbReference type="ARBA" id="ARBA00012102"/>
    </source>
</evidence>
<feature type="binding site" evidence="16">
    <location>
        <position position="132"/>
    </location>
    <ligand>
        <name>ATP</name>
        <dbReference type="ChEBI" id="CHEBI:30616"/>
    </ligand>
</feature>
<name>A0ABT6NH41_9FIRM</name>
<dbReference type="SUPFAM" id="SSF53067">
    <property type="entry name" value="Actin-like ATPase domain"/>
    <property type="match status" value="2"/>
</dbReference>
<gene>
    <name evidence="16" type="primary">coaX</name>
    <name evidence="17" type="ORF">QE109_16005</name>
</gene>
<dbReference type="NCBIfam" id="TIGR00671">
    <property type="entry name" value="baf"/>
    <property type="match status" value="1"/>
</dbReference>
<dbReference type="NCBIfam" id="NF009848">
    <property type="entry name" value="PRK13318.1-6"/>
    <property type="match status" value="1"/>
</dbReference>
<comment type="caution">
    <text evidence="17">The sequence shown here is derived from an EMBL/GenBank/DDBJ whole genome shotgun (WGS) entry which is preliminary data.</text>
</comment>
<dbReference type="EMBL" id="JARYZI010000014">
    <property type="protein sequence ID" value="MDH8679663.1"/>
    <property type="molecule type" value="Genomic_DNA"/>
</dbReference>
<keyword evidence="11 16" id="KW-0067">ATP-binding</keyword>
<comment type="similarity">
    <text evidence="14 16">Belongs to the type III pantothenate kinase family.</text>
</comment>
<feature type="binding site" evidence="16">
    <location>
        <position position="100"/>
    </location>
    <ligand>
        <name>substrate</name>
    </ligand>
</feature>
<dbReference type="HAMAP" id="MF_01274">
    <property type="entry name" value="Pantothen_kinase_3"/>
    <property type="match status" value="1"/>
</dbReference>
<evidence type="ECO:0000256" key="8">
    <source>
        <dbReference type="ARBA" id="ARBA00022679"/>
    </source>
</evidence>
<evidence type="ECO:0000256" key="12">
    <source>
        <dbReference type="ARBA" id="ARBA00022958"/>
    </source>
</evidence>
<keyword evidence="8 16" id="KW-0808">Transferase</keyword>
<feature type="binding site" evidence="16">
    <location>
        <position position="129"/>
    </location>
    <ligand>
        <name>K(+)</name>
        <dbReference type="ChEBI" id="CHEBI:29103"/>
    </ligand>
</feature>
<keyword evidence="12 16" id="KW-0630">Potassium</keyword>
<dbReference type="CDD" id="cd24015">
    <property type="entry name" value="ASKHA_NBD_PanK-III"/>
    <property type="match status" value="1"/>
</dbReference>
<keyword evidence="18" id="KW-1185">Reference proteome</keyword>
<evidence type="ECO:0000256" key="9">
    <source>
        <dbReference type="ARBA" id="ARBA00022741"/>
    </source>
</evidence>
<evidence type="ECO:0000256" key="11">
    <source>
        <dbReference type="ARBA" id="ARBA00022840"/>
    </source>
</evidence>
<dbReference type="InterPro" id="IPR043129">
    <property type="entry name" value="ATPase_NBD"/>
</dbReference>
<evidence type="ECO:0000256" key="5">
    <source>
        <dbReference type="ARBA" id="ARBA00011738"/>
    </source>
</evidence>
<dbReference type="Gene3D" id="3.30.420.40">
    <property type="match status" value="2"/>
</dbReference>
<dbReference type="Proteomes" id="UP001158045">
    <property type="component" value="Unassembled WGS sequence"/>
</dbReference>
<evidence type="ECO:0000313" key="17">
    <source>
        <dbReference type="EMBL" id="MDH8679663.1"/>
    </source>
</evidence>
<evidence type="ECO:0000256" key="7">
    <source>
        <dbReference type="ARBA" id="ARBA00022490"/>
    </source>
</evidence>
<reference evidence="17 18" key="1">
    <citation type="submission" date="2023-04" db="EMBL/GenBank/DDBJ databases">
        <title>Fusibacter bizertensis strain WBS, isolated from littoral bottom sediments of the Arctic seas - biochemical and genomic analysis.</title>
        <authorList>
            <person name="Brioukhanov A.L."/>
        </authorList>
    </citation>
    <scope>NUCLEOTIDE SEQUENCE [LARGE SCALE GENOMIC DNA]</scope>
    <source>
        <strain evidence="17 18">WBS</strain>
    </source>
</reference>
<dbReference type="RefSeq" id="WP_281095558.1">
    <property type="nucleotide sequence ID" value="NZ_JARYZI010000014.1"/>
</dbReference>
<comment type="catalytic activity">
    <reaction evidence="1 16">
        <text>(R)-pantothenate + ATP = (R)-4'-phosphopantothenate + ADP + H(+)</text>
        <dbReference type="Rhea" id="RHEA:16373"/>
        <dbReference type="ChEBI" id="CHEBI:10986"/>
        <dbReference type="ChEBI" id="CHEBI:15378"/>
        <dbReference type="ChEBI" id="CHEBI:29032"/>
        <dbReference type="ChEBI" id="CHEBI:30616"/>
        <dbReference type="ChEBI" id="CHEBI:456216"/>
        <dbReference type="EC" id="2.7.1.33"/>
    </reaction>
</comment>
<comment type="function">
    <text evidence="16">Catalyzes the phosphorylation of pantothenate (Pan), the first step in CoA biosynthesis.</text>
</comment>
<comment type="subcellular location">
    <subcellularLocation>
        <location evidence="3 16">Cytoplasm</location>
    </subcellularLocation>
</comment>
<feature type="active site" description="Proton acceptor" evidence="16">
    <location>
        <position position="109"/>
    </location>
</feature>
<evidence type="ECO:0000256" key="16">
    <source>
        <dbReference type="HAMAP-Rule" id="MF_01274"/>
    </source>
</evidence>
<accession>A0ABT6NH41</accession>
<proteinExistence type="inferred from homology"/>
<dbReference type="GO" id="GO:0004594">
    <property type="term" value="F:pantothenate kinase activity"/>
    <property type="evidence" value="ECO:0007669"/>
    <property type="project" value="UniProtKB-EC"/>
</dbReference>
<keyword evidence="9 16" id="KW-0547">Nucleotide-binding</keyword>
<evidence type="ECO:0000256" key="2">
    <source>
        <dbReference type="ARBA" id="ARBA00001958"/>
    </source>
</evidence>
<feature type="binding site" evidence="16">
    <location>
        <position position="184"/>
    </location>
    <ligand>
        <name>substrate</name>
    </ligand>
</feature>
<keyword evidence="7 16" id="KW-0963">Cytoplasm</keyword>
<evidence type="ECO:0000313" key="18">
    <source>
        <dbReference type="Proteomes" id="UP001158045"/>
    </source>
</evidence>
<dbReference type="InterPro" id="IPR004619">
    <property type="entry name" value="Type_III_PanK"/>
</dbReference>
<dbReference type="PANTHER" id="PTHR34265:SF1">
    <property type="entry name" value="TYPE III PANTOTHENATE KINASE"/>
    <property type="match status" value="1"/>
</dbReference>
<dbReference type="PANTHER" id="PTHR34265">
    <property type="entry name" value="TYPE III PANTOTHENATE KINASE"/>
    <property type="match status" value="1"/>
</dbReference>
<sequence length="267" mass="29376">MLLTFDVGNSNIVMGVFKDDQLITNWRMATDYSKSADEIGIFIHQLFTHEKLDVNEVQDIIISSVVPHVMYSLQHMTQKYFNREAIIIGPGIKTGMNIKYDNPRQVGADRIVNAVAGFKKYGGPLIIVDFGTATTFCAISEKCEYLGGAILPGIKISADALYERAAKLTRVELVKPEHIICKNTSQSIQAGIVYGYVGSVDYIVKKMVEELGGGDVKVVATGGLSTLIATESEEIEFVDKYLTLDGLNIIYQMNRPKKTNGNLISPA</sequence>
<feature type="binding site" evidence="16">
    <location>
        <begin position="107"/>
        <end position="110"/>
    </location>
    <ligand>
        <name>substrate</name>
    </ligand>
</feature>
<keyword evidence="16" id="KW-0479">Metal-binding</keyword>
<comment type="subunit">
    <text evidence="5 16">Homodimer.</text>
</comment>
<comment type="pathway">
    <text evidence="4 16">Cofactor biosynthesis; coenzyme A biosynthesis; CoA from (R)-pantothenate: step 1/5.</text>
</comment>
<feature type="binding site" evidence="16">
    <location>
        <begin position="6"/>
        <end position="13"/>
    </location>
    <ligand>
        <name>ATP</name>
        <dbReference type="ChEBI" id="CHEBI:30616"/>
    </ligand>
</feature>
<dbReference type="NCBIfam" id="NF009847">
    <property type="entry name" value="PRK13318.1-5"/>
    <property type="match status" value="1"/>
</dbReference>
<evidence type="ECO:0000256" key="1">
    <source>
        <dbReference type="ARBA" id="ARBA00001206"/>
    </source>
</evidence>
<protein>
    <recommendedName>
        <fullName evidence="15 16">Type III pantothenate kinase</fullName>
        <ecNumber evidence="6 16">2.7.1.33</ecNumber>
    </recommendedName>
    <alternativeName>
        <fullName evidence="16">PanK-III</fullName>
    </alternativeName>
    <alternativeName>
        <fullName evidence="16">Pantothenic acid kinase</fullName>
    </alternativeName>
</protein>
<keyword evidence="13 16" id="KW-0173">Coenzyme A biosynthesis</keyword>